<evidence type="ECO:0000313" key="2">
    <source>
        <dbReference type="Proteomes" id="UP000183263"/>
    </source>
</evidence>
<organism evidence="1 2">
    <name type="scientific">Rhodococcus triatomae</name>
    <dbReference type="NCBI Taxonomy" id="300028"/>
    <lineage>
        <taxon>Bacteria</taxon>
        <taxon>Bacillati</taxon>
        <taxon>Actinomycetota</taxon>
        <taxon>Actinomycetes</taxon>
        <taxon>Mycobacteriales</taxon>
        <taxon>Nocardiaceae</taxon>
        <taxon>Rhodococcus</taxon>
    </lineage>
</organism>
<proteinExistence type="predicted"/>
<dbReference type="Gene3D" id="3.40.190.10">
    <property type="entry name" value="Periplasmic binding protein-like II"/>
    <property type="match status" value="1"/>
</dbReference>
<reference evidence="1 2" key="1">
    <citation type="submission" date="2016-10" db="EMBL/GenBank/DDBJ databases">
        <authorList>
            <person name="de Groot N.N."/>
        </authorList>
    </citation>
    <scope>NUCLEOTIDE SEQUENCE [LARGE SCALE GENOMIC DNA]</scope>
    <source>
        <strain evidence="1 2">DSM 44892</strain>
    </source>
</reference>
<protein>
    <recommendedName>
        <fullName evidence="3">ABC-type nitrate/sulfonate/bicarbonate transport system, substrate-binding protein</fullName>
    </recommendedName>
</protein>
<keyword evidence="2" id="KW-1185">Reference proteome</keyword>
<accession>A0A1G8FLS4</accession>
<evidence type="ECO:0000313" key="1">
    <source>
        <dbReference type="EMBL" id="SDH83009.1"/>
    </source>
</evidence>
<dbReference type="EMBL" id="FNDN01000003">
    <property type="protein sequence ID" value="SDH83009.1"/>
    <property type="molecule type" value="Genomic_DNA"/>
</dbReference>
<sequence>MSHSSSSHRRHLGVSRTGVSRTGACSLAALTAVALAGCGSDAASEPAAYDGPIGAVDLSQDCPATVVVQTGWNPQAETGFMYHLLGPDPAIDADLKRTSGPLFADGEYTGVDLEIRAGGPAIGFQSVTSQLYQDPDILLGFVDADHAVSNYASTPTISVLAPTEKSPQIIMWDPATYPQARTIADLKSEDVTVLYRQDEPYIDYLTGSGILSPEQVDGSYDGTPSYFVTAGGANAQQGFASSEPYVYENEVEGWKKPVAYELVHDAGFPTYKSTISVRSDRLDETSACLEKLVPVIQRSIVGYLESPDHANTIIVDSVAAYDTGWVYDTGNAAYAVSTMRELGLVDNGPTPALGDFDLERVAELVDILRPIYAAQGLTIPEDLTPEDLVTNEFVDPSVSYTG</sequence>
<gene>
    <name evidence="1" type="ORF">SAMN05444695_103323</name>
</gene>
<dbReference type="RefSeq" id="WP_246442025.1">
    <property type="nucleotide sequence ID" value="NZ_CP048813.1"/>
</dbReference>
<evidence type="ECO:0008006" key="3">
    <source>
        <dbReference type="Google" id="ProtNLM"/>
    </source>
</evidence>
<dbReference type="Proteomes" id="UP000183263">
    <property type="component" value="Unassembled WGS sequence"/>
</dbReference>
<dbReference type="AlphaFoldDB" id="A0A1G8FLS4"/>
<name>A0A1G8FLS4_9NOCA</name>